<accession>A0A1C0YV39</accession>
<name>A0A1C0YV39_9BACL</name>
<organism evidence="4 5">
    <name type="scientific">Caryophanon latum</name>
    <dbReference type="NCBI Taxonomy" id="33977"/>
    <lineage>
        <taxon>Bacteria</taxon>
        <taxon>Bacillati</taxon>
        <taxon>Bacillota</taxon>
        <taxon>Bacilli</taxon>
        <taxon>Bacillales</taxon>
        <taxon>Caryophanaceae</taxon>
        <taxon>Caryophanon</taxon>
    </lineage>
</organism>
<evidence type="ECO:0000256" key="2">
    <source>
        <dbReference type="ARBA" id="ARBA00023118"/>
    </source>
</evidence>
<dbReference type="InterPro" id="IPR052117">
    <property type="entry name" value="Cas10/Csm1_subtype-III-A"/>
</dbReference>
<reference evidence="4 5" key="1">
    <citation type="submission" date="2016-07" db="EMBL/GenBank/DDBJ databases">
        <title>Caryophanon latum genome sequencing.</title>
        <authorList>
            <person name="Verma A."/>
            <person name="Pal Y."/>
            <person name="Krishnamurthi S."/>
        </authorList>
    </citation>
    <scope>NUCLEOTIDE SEQUENCE [LARGE SCALE GENOMIC DNA]</scope>
    <source>
        <strain evidence="4 5">DSM 14151</strain>
    </source>
</reference>
<comment type="caution">
    <text evidence="4">The sequence shown here is derived from an EMBL/GenBank/DDBJ whole genome shotgun (WGS) entry which is preliminary data.</text>
</comment>
<dbReference type="InterPro" id="IPR013407">
    <property type="entry name" value="CRISPR-assoc_prot_Cmr2"/>
</dbReference>
<gene>
    <name evidence="4" type="ORF">A6K76_09785</name>
</gene>
<dbReference type="PANTHER" id="PTHR36528">
    <property type="entry name" value="CRISPR SYSTEM SINGLE-STRAND-SPECIFIC DEOXYRIBONUCLEASE CAS10/CSM1 (SUBTYPE III-A)"/>
    <property type="match status" value="1"/>
</dbReference>
<dbReference type="InterPro" id="IPR054767">
    <property type="entry name" value="Cas10-Cmr2_palm2"/>
</dbReference>
<dbReference type="InterPro" id="IPR038242">
    <property type="entry name" value="Cmr2_N"/>
</dbReference>
<dbReference type="Gene3D" id="3.30.70.270">
    <property type="match status" value="1"/>
</dbReference>
<dbReference type="NCBIfam" id="TIGR02577">
    <property type="entry name" value="cas_TM1794_Cmr2"/>
    <property type="match status" value="1"/>
</dbReference>
<evidence type="ECO:0000259" key="3">
    <source>
        <dbReference type="PROSITE" id="PS50887"/>
    </source>
</evidence>
<dbReference type="Proteomes" id="UP000093482">
    <property type="component" value="Unassembled WGS sequence"/>
</dbReference>
<dbReference type="Gene3D" id="3.30.70.2220">
    <property type="entry name" value="CRISPR-Cas system, Cmr2 subunit, D1 domain, cysteine cluster"/>
    <property type="match status" value="1"/>
</dbReference>
<dbReference type="AlphaFoldDB" id="A0A1C0YV39"/>
<dbReference type="Pfam" id="PF12469">
    <property type="entry name" value="Cmr2_N"/>
    <property type="match status" value="1"/>
</dbReference>
<keyword evidence="2" id="KW-0051">Antiviral defense</keyword>
<evidence type="ECO:0000313" key="5">
    <source>
        <dbReference type="Proteomes" id="UP000093482"/>
    </source>
</evidence>
<dbReference type="RefSeq" id="WP_066463660.1">
    <property type="nucleotide sequence ID" value="NZ_MATO01000031.1"/>
</dbReference>
<dbReference type="EMBL" id="MATO01000031">
    <property type="protein sequence ID" value="OCS91025.1"/>
    <property type="molecule type" value="Genomic_DNA"/>
</dbReference>
<dbReference type="InterPro" id="IPR024615">
    <property type="entry name" value="CRISPR-assoc_Cmr2_N"/>
</dbReference>
<dbReference type="GO" id="GO:0000166">
    <property type="term" value="F:nucleotide binding"/>
    <property type="evidence" value="ECO:0007669"/>
    <property type="project" value="UniProtKB-KW"/>
</dbReference>
<keyword evidence="5" id="KW-1185">Reference proteome</keyword>
<keyword evidence="1" id="KW-0547">Nucleotide-binding</keyword>
<sequence length="542" mass="61730">MTEQYLVTFTVGPVQSFIASARKVEDFWSGSYILSHLVREALRIFFDKEQEMNLELVFPVVKKRDIIEPNLEELHIASLPNRITAIVTGDEAEVVSLLRNVEKHVRSEFYNIAYAAIDRVFADATAQEQNALQQQTTAQLDNLLEMYWVAQPLNKAEFSDTRLQLERRLGALKNEKQFGQIDEHGLTCSVCKSKEALTIERVEAAHSYKEMKEQLASTWAKRTKAYQGKRIKDNEFLCGVCLMKRHARDYFKEHFNVKMAQGFKRFDAIADIVDEDEGYYAILMLDGDNMGQHLTGNDVTTYQDVSKKLAKFAGRKVPEIVEKNNKGVLVYAGGDDVLAFMPVPEALQIAQQLRFAFSDEQGGLGKNATASAGLVVAHVKAPLQLLLDEVRKLEKKAKAYPNKNALAIGVHTRSGEISETVLPWTTSTQHATVDLLQRVITLLKEDVSTTFIHRFTEAFLPLLDAEQYKKVPKYLVETELRRLMKRARKTDLRDEQLEDVLQQLITLHEEQNSTKDFIYLLKIMRFFERKDGVNGDVTATTN</sequence>
<feature type="domain" description="GGDEF" evidence="3">
    <location>
        <begin position="278"/>
        <end position="411"/>
    </location>
</feature>
<dbReference type="CDD" id="cd09679">
    <property type="entry name" value="Cas10_III"/>
    <property type="match status" value="1"/>
</dbReference>
<protein>
    <submittedName>
        <fullName evidence="4">Type III-B CRISPR-associated protein Cas10/Cmr2</fullName>
    </submittedName>
</protein>
<evidence type="ECO:0000256" key="1">
    <source>
        <dbReference type="ARBA" id="ARBA00022741"/>
    </source>
</evidence>
<dbReference type="PANTHER" id="PTHR36528:SF1">
    <property type="entry name" value="CRISPR SYSTEM SINGLE-STRAND-SPECIFIC DEOXYRIBONUCLEASE CAS10_CSM1 (SUBTYPE III-A)"/>
    <property type="match status" value="1"/>
</dbReference>
<dbReference type="OrthoDB" id="9758700at2"/>
<evidence type="ECO:0000313" key="4">
    <source>
        <dbReference type="EMBL" id="OCS91025.1"/>
    </source>
</evidence>
<dbReference type="PROSITE" id="PS50887">
    <property type="entry name" value="GGDEF"/>
    <property type="match status" value="1"/>
</dbReference>
<dbReference type="InterPro" id="IPR000160">
    <property type="entry name" value="GGDEF_dom"/>
</dbReference>
<dbReference type="GO" id="GO:0051607">
    <property type="term" value="P:defense response to virus"/>
    <property type="evidence" value="ECO:0007669"/>
    <property type="project" value="UniProtKB-KW"/>
</dbReference>
<proteinExistence type="predicted"/>
<dbReference type="Pfam" id="PF22335">
    <property type="entry name" value="Cas10-Cmr2_palm2"/>
    <property type="match status" value="1"/>
</dbReference>
<dbReference type="InterPro" id="IPR043128">
    <property type="entry name" value="Rev_trsase/Diguanyl_cyclase"/>
</dbReference>